<dbReference type="Pfam" id="PF03151">
    <property type="entry name" value="TPT"/>
    <property type="match status" value="1"/>
</dbReference>
<feature type="transmembrane region" description="Helical" evidence="6">
    <location>
        <begin position="295"/>
        <end position="314"/>
    </location>
</feature>
<dbReference type="PANTHER" id="PTHR11132">
    <property type="entry name" value="SOLUTE CARRIER FAMILY 35"/>
    <property type="match status" value="1"/>
</dbReference>
<accession>A0A482WJQ8</accession>
<keyword evidence="9" id="KW-1185">Reference proteome</keyword>
<evidence type="ECO:0000259" key="7">
    <source>
        <dbReference type="Pfam" id="PF03151"/>
    </source>
</evidence>
<evidence type="ECO:0000256" key="2">
    <source>
        <dbReference type="ARBA" id="ARBA00022692"/>
    </source>
</evidence>
<comment type="caution">
    <text evidence="8">The sequence shown here is derived from an EMBL/GenBank/DDBJ whole genome shotgun (WGS) entry which is preliminary data.</text>
</comment>
<evidence type="ECO:0000313" key="8">
    <source>
        <dbReference type="EMBL" id="RZF33713.1"/>
    </source>
</evidence>
<feature type="domain" description="Sugar phosphate transporter" evidence="7">
    <location>
        <begin position="240"/>
        <end position="513"/>
    </location>
</feature>
<feature type="region of interest" description="Disordered" evidence="5">
    <location>
        <begin position="1"/>
        <end position="44"/>
    </location>
</feature>
<dbReference type="InParanoid" id="A0A482WJQ8"/>
<reference evidence="8 9" key="1">
    <citation type="journal article" date="2017" name="Gigascience">
        <title>Genome sequence of the small brown planthopper, Laodelphax striatellus.</title>
        <authorList>
            <person name="Zhu J."/>
            <person name="Jiang F."/>
            <person name="Wang X."/>
            <person name="Yang P."/>
            <person name="Bao Y."/>
            <person name="Zhao W."/>
            <person name="Wang W."/>
            <person name="Lu H."/>
            <person name="Wang Q."/>
            <person name="Cui N."/>
            <person name="Li J."/>
            <person name="Chen X."/>
            <person name="Luo L."/>
            <person name="Yu J."/>
            <person name="Kang L."/>
            <person name="Cui F."/>
        </authorList>
    </citation>
    <scope>NUCLEOTIDE SEQUENCE [LARGE SCALE GENOMIC DNA]</scope>
    <source>
        <strain evidence="8">Lst14</strain>
    </source>
</reference>
<dbReference type="EMBL" id="QKKF02033568">
    <property type="protein sequence ID" value="RZF33713.1"/>
    <property type="molecule type" value="Genomic_DNA"/>
</dbReference>
<feature type="region of interest" description="Disordered" evidence="5">
    <location>
        <begin position="82"/>
        <end position="145"/>
    </location>
</feature>
<feature type="transmembrane region" description="Helical" evidence="6">
    <location>
        <begin position="371"/>
        <end position="388"/>
    </location>
</feature>
<feature type="region of interest" description="Disordered" evidence="5">
    <location>
        <begin position="539"/>
        <end position="572"/>
    </location>
</feature>
<dbReference type="GO" id="GO:0016020">
    <property type="term" value="C:membrane"/>
    <property type="evidence" value="ECO:0007669"/>
    <property type="project" value="UniProtKB-SubCell"/>
</dbReference>
<dbReference type="InterPro" id="IPR004853">
    <property type="entry name" value="Sugar_P_trans_dom"/>
</dbReference>
<feature type="transmembrane region" description="Helical" evidence="6">
    <location>
        <begin position="252"/>
        <end position="275"/>
    </location>
</feature>
<feature type="transmembrane region" description="Helical" evidence="6">
    <location>
        <begin position="320"/>
        <end position="339"/>
    </location>
</feature>
<feature type="transmembrane region" description="Helical" evidence="6">
    <location>
        <begin position="445"/>
        <end position="464"/>
    </location>
</feature>
<name>A0A482WJQ8_LAOST</name>
<feature type="transmembrane region" description="Helical" evidence="6">
    <location>
        <begin position="346"/>
        <end position="365"/>
    </location>
</feature>
<gene>
    <name evidence="8" type="ORF">LSTR_LSTR007741</name>
</gene>
<keyword evidence="3 6" id="KW-1133">Transmembrane helix</keyword>
<feature type="compositionally biased region" description="Polar residues" evidence="5">
    <location>
        <begin position="133"/>
        <end position="145"/>
    </location>
</feature>
<organism evidence="8 9">
    <name type="scientific">Laodelphax striatellus</name>
    <name type="common">Small brown planthopper</name>
    <name type="synonym">Delphax striatella</name>
    <dbReference type="NCBI Taxonomy" id="195883"/>
    <lineage>
        <taxon>Eukaryota</taxon>
        <taxon>Metazoa</taxon>
        <taxon>Ecdysozoa</taxon>
        <taxon>Arthropoda</taxon>
        <taxon>Hexapoda</taxon>
        <taxon>Insecta</taxon>
        <taxon>Pterygota</taxon>
        <taxon>Neoptera</taxon>
        <taxon>Paraneoptera</taxon>
        <taxon>Hemiptera</taxon>
        <taxon>Auchenorrhyncha</taxon>
        <taxon>Fulgoroidea</taxon>
        <taxon>Delphacidae</taxon>
        <taxon>Criomorphinae</taxon>
        <taxon>Laodelphax</taxon>
    </lineage>
</organism>
<protein>
    <recommendedName>
        <fullName evidence="7">Sugar phosphate transporter domain-containing protein</fullName>
    </recommendedName>
</protein>
<keyword evidence="2 6" id="KW-0812">Transmembrane</keyword>
<feature type="transmembrane region" description="Helical" evidence="6">
    <location>
        <begin position="408"/>
        <end position="425"/>
    </location>
</feature>
<feature type="compositionally biased region" description="Basic and acidic residues" evidence="5">
    <location>
        <begin position="89"/>
        <end position="104"/>
    </location>
</feature>
<feature type="compositionally biased region" description="Basic and acidic residues" evidence="5">
    <location>
        <begin position="22"/>
        <end position="31"/>
    </location>
</feature>
<keyword evidence="4 6" id="KW-0472">Membrane</keyword>
<dbReference type="AlphaFoldDB" id="A0A482WJQ8"/>
<evidence type="ECO:0000256" key="4">
    <source>
        <dbReference type="ARBA" id="ARBA00023136"/>
    </source>
</evidence>
<feature type="compositionally biased region" description="Polar residues" evidence="5">
    <location>
        <begin position="110"/>
        <end position="122"/>
    </location>
</feature>
<proteinExistence type="predicted"/>
<evidence type="ECO:0000256" key="3">
    <source>
        <dbReference type="ARBA" id="ARBA00022989"/>
    </source>
</evidence>
<comment type="subcellular location">
    <subcellularLocation>
        <location evidence="1">Membrane</location>
        <topology evidence="1">Multi-pass membrane protein</topology>
    </subcellularLocation>
</comment>
<sequence length="572" mass="64516">MDSFGGFTDEDIQRLSNNPENANRKERDKLPVSKNMQRHKNRLTQKNFTRERILKKHQYLNQNSPSTDIPEEARLSIHQIPESCEEEESIAKENSDIKTKEKNVEAPVEPSNNAQSKPTRISVETKTEKQVAASKTDQHGSTGSSSEKVIPFLLCADANEKALEEFESRQRMMEEQNKQRKEILKKAIADRARRTHEETKRLNEIEGELKKLDLLLSNDVAILRNQIESASLEFSEAHLTFYHKWCMQAVKLPFFVVLSHFSLKWILVTAIRLVYACVSRRPLKEVSCMDQVTRMLPLGVFSALDIAFGSWGLLIIPVSLYTMTKSSTIIFILGFALIFKLEKKSWSLVVIVAMIAIGLFMFTYKATQFDLFGFVMVLFASFSSGLRWTSAQFIMQRSELRLKNPLDVMYYTQPWMFLTVLPFFYCIEGGKISQSLSMYGWDKWLPVFGGGFIALAMELAEYLVLLSTSSLTLSVIGIFKEVTTVILAVKWTGDTMSSLNFAGLLLCLGGILCHVLHKSRTAATAASTAMADEAAAKFLPEGSTSSEDDDDGGGREDSSTEVLFSVLNSRER</sequence>
<dbReference type="Proteomes" id="UP000291343">
    <property type="component" value="Unassembled WGS sequence"/>
</dbReference>
<evidence type="ECO:0000256" key="6">
    <source>
        <dbReference type="SAM" id="Phobius"/>
    </source>
</evidence>
<evidence type="ECO:0000256" key="5">
    <source>
        <dbReference type="SAM" id="MobiDB-lite"/>
    </source>
</evidence>
<dbReference type="InterPro" id="IPR050186">
    <property type="entry name" value="TPT_transporter"/>
</dbReference>
<dbReference type="STRING" id="195883.A0A482WJQ8"/>
<feature type="transmembrane region" description="Helical" evidence="6">
    <location>
        <begin position="497"/>
        <end position="516"/>
    </location>
</feature>
<dbReference type="OrthoDB" id="18894at2759"/>
<evidence type="ECO:0000313" key="9">
    <source>
        <dbReference type="Proteomes" id="UP000291343"/>
    </source>
</evidence>
<feature type="transmembrane region" description="Helical" evidence="6">
    <location>
        <begin position="471"/>
        <end position="491"/>
    </location>
</feature>
<evidence type="ECO:0000256" key="1">
    <source>
        <dbReference type="ARBA" id="ARBA00004141"/>
    </source>
</evidence>